<feature type="transmembrane region" description="Helical" evidence="6">
    <location>
        <begin position="135"/>
        <end position="154"/>
    </location>
</feature>
<evidence type="ECO:0000313" key="8">
    <source>
        <dbReference type="RefSeq" id="XP_036365706.1"/>
    </source>
</evidence>
<reference evidence="8" key="1">
    <citation type="submission" date="2025-08" db="UniProtKB">
        <authorList>
            <consortium name="RefSeq"/>
        </authorList>
    </citation>
    <scope>IDENTIFICATION</scope>
</reference>
<evidence type="ECO:0000256" key="1">
    <source>
        <dbReference type="ARBA" id="ARBA00004141"/>
    </source>
</evidence>
<dbReference type="KEGG" id="osn:115219655"/>
<dbReference type="PANTHER" id="PTHR19444:SF13">
    <property type="entry name" value="PROTEIN UNC-93 HOMOLOG A"/>
    <property type="match status" value="1"/>
</dbReference>
<evidence type="ECO:0000256" key="4">
    <source>
        <dbReference type="ARBA" id="ARBA00022989"/>
    </source>
</evidence>
<evidence type="ECO:0000256" key="2">
    <source>
        <dbReference type="ARBA" id="ARBA00009172"/>
    </source>
</evidence>
<dbReference type="PANTHER" id="PTHR19444">
    <property type="entry name" value="UNC-93 RELATED"/>
    <property type="match status" value="1"/>
</dbReference>
<dbReference type="AlphaFoldDB" id="A0A7E6FD84"/>
<keyword evidence="3 6" id="KW-0812">Transmembrane</keyword>
<protein>
    <submittedName>
        <fullName evidence="8">Protein unc-93 homolog A-like</fullName>
    </submittedName>
</protein>
<dbReference type="GO" id="GO:0016020">
    <property type="term" value="C:membrane"/>
    <property type="evidence" value="ECO:0007669"/>
    <property type="project" value="UniProtKB-SubCell"/>
</dbReference>
<feature type="transmembrane region" description="Helical" evidence="6">
    <location>
        <begin position="73"/>
        <end position="90"/>
    </location>
</feature>
<dbReference type="Pfam" id="PF05978">
    <property type="entry name" value="UNC-93"/>
    <property type="match status" value="1"/>
</dbReference>
<dbReference type="InterPro" id="IPR010291">
    <property type="entry name" value="Ion_channel_UNC-93"/>
</dbReference>
<evidence type="ECO:0000256" key="3">
    <source>
        <dbReference type="ARBA" id="ARBA00022692"/>
    </source>
</evidence>
<keyword evidence="4 6" id="KW-1133">Transmembrane helix</keyword>
<feature type="transmembrane region" description="Helical" evidence="6">
    <location>
        <begin position="105"/>
        <end position="128"/>
    </location>
</feature>
<organism evidence="7 8">
    <name type="scientific">Octopus sinensis</name>
    <name type="common">East Asian common octopus</name>
    <dbReference type="NCBI Taxonomy" id="2607531"/>
    <lineage>
        <taxon>Eukaryota</taxon>
        <taxon>Metazoa</taxon>
        <taxon>Spiralia</taxon>
        <taxon>Lophotrochozoa</taxon>
        <taxon>Mollusca</taxon>
        <taxon>Cephalopoda</taxon>
        <taxon>Coleoidea</taxon>
        <taxon>Octopodiformes</taxon>
        <taxon>Octopoda</taxon>
        <taxon>Incirrata</taxon>
        <taxon>Octopodidae</taxon>
        <taxon>Octopus</taxon>
    </lineage>
</organism>
<keyword evidence="7" id="KW-1185">Reference proteome</keyword>
<feature type="transmembrane region" description="Helical" evidence="6">
    <location>
        <begin position="20"/>
        <end position="41"/>
    </location>
</feature>
<evidence type="ECO:0000313" key="7">
    <source>
        <dbReference type="Proteomes" id="UP000515154"/>
    </source>
</evidence>
<comment type="subcellular location">
    <subcellularLocation>
        <location evidence="1">Membrane</location>
        <topology evidence="1">Multi-pass membrane protein</topology>
    </subcellularLocation>
</comment>
<accession>A0A7E6FD84</accession>
<evidence type="ECO:0000256" key="6">
    <source>
        <dbReference type="SAM" id="Phobius"/>
    </source>
</evidence>
<dbReference type="Proteomes" id="UP000515154">
    <property type="component" value="Linkage group LG15"/>
</dbReference>
<name>A0A7E6FD84_9MOLL</name>
<dbReference type="InterPro" id="IPR036259">
    <property type="entry name" value="MFS_trans_sf"/>
</dbReference>
<dbReference type="RefSeq" id="XP_036365706.1">
    <property type="nucleotide sequence ID" value="XM_036509813.1"/>
</dbReference>
<proteinExistence type="inferred from homology"/>
<keyword evidence="5 6" id="KW-0472">Membrane</keyword>
<sequence>MTTTTTDNEDKHNEEPDLLYKLMGAYIVLGFVGFLLILLFLDKIGARVDPEKSAYELICQHVSLMFSHKTFRLLIPLLVFTGLQQGFIYADFNRSYVTCTLGIDYVGYCMITMGLANVLSSVMVALCAKYIPREVVLGFGGVVHIGLMIGFLIWIPEKNLLIFFILAASWGVCDAVWQTQCNSE</sequence>
<dbReference type="InterPro" id="IPR051951">
    <property type="entry name" value="UNC-93_regulatory"/>
</dbReference>
<dbReference type="SUPFAM" id="SSF103473">
    <property type="entry name" value="MFS general substrate transporter"/>
    <property type="match status" value="1"/>
</dbReference>
<comment type="similarity">
    <text evidence="2">Belongs to the unc-93 family.</text>
</comment>
<evidence type="ECO:0000256" key="5">
    <source>
        <dbReference type="ARBA" id="ARBA00023136"/>
    </source>
</evidence>
<gene>
    <name evidence="8" type="primary">LOC115219655</name>
</gene>